<dbReference type="EMBL" id="JAKRKC020000001">
    <property type="protein sequence ID" value="MCK2213542.1"/>
    <property type="molecule type" value="Genomic_DNA"/>
</dbReference>
<keyword evidence="1" id="KW-0812">Transmembrane</keyword>
<keyword evidence="1" id="KW-0472">Membrane</keyword>
<name>A0ABT0FML8_9ACTN</name>
<organism evidence="2 3">
    <name type="scientific">Actinomadura luzonensis</name>
    <dbReference type="NCBI Taxonomy" id="2805427"/>
    <lineage>
        <taxon>Bacteria</taxon>
        <taxon>Bacillati</taxon>
        <taxon>Actinomycetota</taxon>
        <taxon>Actinomycetes</taxon>
        <taxon>Streptosporangiales</taxon>
        <taxon>Thermomonosporaceae</taxon>
        <taxon>Actinomadura</taxon>
    </lineage>
</organism>
<protein>
    <submittedName>
        <fullName evidence="2">Uncharacterized protein</fullName>
    </submittedName>
</protein>
<evidence type="ECO:0000313" key="2">
    <source>
        <dbReference type="EMBL" id="MCK2213542.1"/>
    </source>
</evidence>
<dbReference type="RefSeq" id="WP_242377800.1">
    <property type="nucleotide sequence ID" value="NZ_JAKRKC020000001.1"/>
</dbReference>
<sequence length="288" mass="31090">MTQDVERVVARLAAPPVTGVSAGARELMHEIMAGPPEPVRPRPRRRLPLRLAVPAGALLAAGAVAATWLLPAAPAAALDIKEENGYYVIQIKDLYANPKLYEQQLRALGLKVTLRVVPATAAYERLVFPTSPDHEYLDEIKGIYPPGPCGRLDGCPVGVKIPTTFAGVADIAVSRKARPGEKYQNVTEFNAKGEPLHCVPYLDRSVAEVRALLAGRGVRVSEYSVAELARNDDGSDLRASVPDDWHVQGGFLTEPGVATLSVSETPMDRADLDRYVAKYRKAYGCSPA</sequence>
<gene>
    <name evidence="2" type="ORF">MF672_007000</name>
</gene>
<reference evidence="2 3" key="1">
    <citation type="submission" date="2022-04" db="EMBL/GenBank/DDBJ databases">
        <title>Genome draft of Actinomadura sp. ATCC 31491.</title>
        <authorList>
            <person name="Shi X."/>
            <person name="Du Y."/>
        </authorList>
    </citation>
    <scope>NUCLEOTIDE SEQUENCE [LARGE SCALE GENOMIC DNA]</scope>
    <source>
        <strain evidence="2 3">ATCC 31491</strain>
    </source>
</reference>
<accession>A0ABT0FML8</accession>
<keyword evidence="3" id="KW-1185">Reference proteome</keyword>
<proteinExistence type="predicted"/>
<evidence type="ECO:0000313" key="3">
    <source>
        <dbReference type="Proteomes" id="UP001317259"/>
    </source>
</evidence>
<feature type="transmembrane region" description="Helical" evidence="1">
    <location>
        <begin position="49"/>
        <end position="70"/>
    </location>
</feature>
<evidence type="ECO:0000256" key="1">
    <source>
        <dbReference type="SAM" id="Phobius"/>
    </source>
</evidence>
<comment type="caution">
    <text evidence="2">The sequence shown here is derived from an EMBL/GenBank/DDBJ whole genome shotgun (WGS) entry which is preliminary data.</text>
</comment>
<dbReference type="Proteomes" id="UP001317259">
    <property type="component" value="Unassembled WGS sequence"/>
</dbReference>
<keyword evidence="1" id="KW-1133">Transmembrane helix</keyword>